<dbReference type="GO" id="GO:0016853">
    <property type="term" value="F:isomerase activity"/>
    <property type="evidence" value="ECO:0007669"/>
    <property type="project" value="TreeGrafter"/>
</dbReference>
<dbReference type="PANTHER" id="PTHR13774:SF32">
    <property type="entry name" value="ANTISENSE-ENHANCING SEQUENCE 1"/>
    <property type="match status" value="1"/>
</dbReference>
<dbReference type="InterPro" id="IPR003719">
    <property type="entry name" value="Phenazine_PhzF-like"/>
</dbReference>
<comment type="similarity">
    <text evidence="1">Belongs to the PhzF family.</text>
</comment>
<dbReference type="SUPFAM" id="SSF54506">
    <property type="entry name" value="Diaminopimelate epimerase-like"/>
    <property type="match status" value="1"/>
</dbReference>
<sequence length="292" mass="31923">MSQVEFRQVDVFTSVPFKGNPVAVVMDARELDSQQMQSIARWTNLSETTFVLPSTDPQADYQLRIFTPSGELPFAGHPTIGSAYALIEAGIVKPKNGTLIQQCKAGLVSLAVSEKEQGQISIAFELPEPNLTPLTVEQTKTLENILGCQLCREIQPYLVDVGARWIVAQADNAHQVLNTTPDYSALKQHDLSFNATGVCLYGYYPESELTHIEVRSFAPTCDVNEDPVCGSGNGAVAAFIRRHNLRLPMDGVIQSTQGQKLHRDGQLQLTITSDAIWVGGQAVTCISGRITY</sequence>
<accession>C9E4G9</accession>
<dbReference type="NCBIfam" id="TIGR00654">
    <property type="entry name" value="PhzF_family"/>
    <property type="match status" value="1"/>
</dbReference>
<dbReference type="Gene3D" id="3.10.310.10">
    <property type="entry name" value="Diaminopimelate Epimerase, Chain A, domain 1"/>
    <property type="match status" value="2"/>
</dbReference>
<reference evidence="3" key="1">
    <citation type="journal article" date="2009" name="PLoS Genet.">
        <title>Comparative ICE genomics: insights into the evolution of the SXT/R391 family of ICEs.</title>
        <authorList>
            <person name="Wozniak R.A."/>
            <person name="Fouts D.E."/>
            <person name="Spagnoletti M."/>
            <person name="Colombo M.M."/>
            <person name="Ceccarelli D."/>
            <person name="Garriss G."/>
            <person name="Dery C."/>
            <person name="Burrus V."/>
            <person name="Waldor M.K."/>
        </authorList>
    </citation>
    <scope>NUCLEOTIDE SEQUENCE</scope>
    <source>
        <strain evidence="3">Ban1</strain>
    </source>
</reference>
<gene>
    <name evidence="3" type="ORF">ICEPALBAN1_0062</name>
</gene>
<dbReference type="EMBL" id="GQ463139">
    <property type="protein sequence ID" value="ACV96121.1"/>
    <property type="molecule type" value="Genomic_DNA"/>
</dbReference>
<dbReference type="PANTHER" id="PTHR13774">
    <property type="entry name" value="PHENAZINE BIOSYNTHESIS PROTEIN"/>
    <property type="match status" value="1"/>
</dbReference>
<evidence type="ECO:0000256" key="2">
    <source>
        <dbReference type="PIRSR" id="PIRSR016184-1"/>
    </source>
</evidence>
<name>C9E4G9_9GAMM</name>
<evidence type="ECO:0000256" key="1">
    <source>
        <dbReference type="ARBA" id="ARBA00008270"/>
    </source>
</evidence>
<proteinExistence type="inferred from homology"/>
<evidence type="ECO:0000313" key="3">
    <source>
        <dbReference type="EMBL" id="ACV96121.1"/>
    </source>
</evidence>
<organism evidence="3">
    <name type="scientific">Providencia alcalifaciens Ban1</name>
    <dbReference type="NCBI Taxonomy" id="663916"/>
    <lineage>
        <taxon>Bacteria</taxon>
        <taxon>Pseudomonadati</taxon>
        <taxon>Pseudomonadota</taxon>
        <taxon>Gammaproteobacteria</taxon>
        <taxon>Enterobacterales</taxon>
        <taxon>Morganellaceae</taxon>
        <taxon>Providencia</taxon>
    </lineage>
</organism>
<reference evidence="3" key="2">
    <citation type="submission" date="2009-08" db="EMBL/GenBank/DDBJ databases">
        <title>Providencia alcalifaciens ICEPalBan1.</title>
        <authorList>
            <person name="Fouts D."/>
            <person name="Durkin S."/>
            <person name="Wozniak R."/>
            <person name="Waldor M."/>
        </authorList>
    </citation>
    <scope>NUCLEOTIDE SEQUENCE</scope>
    <source>
        <strain evidence="3">Ban1</strain>
    </source>
</reference>
<feature type="active site" evidence="2">
    <location>
        <position position="47"/>
    </location>
</feature>
<dbReference type="GO" id="GO:0005737">
    <property type="term" value="C:cytoplasm"/>
    <property type="evidence" value="ECO:0007669"/>
    <property type="project" value="TreeGrafter"/>
</dbReference>
<dbReference type="PIRSF" id="PIRSF016184">
    <property type="entry name" value="PhzC_PhzF"/>
    <property type="match status" value="1"/>
</dbReference>
<dbReference type="AlphaFoldDB" id="C9E4G9"/>
<dbReference type="Pfam" id="PF02567">
    <property type="entry name" value="PhzC-PhzF"/>
    <property type="match status" value="1"/>
</dbReference>
<protein>
    <submittedName>
        <fullName evidence="3">Phenazine biosynthesis protein PhzF family</fullName>
    </submittedName>
</protein>